<keyword evidence="1" id="KW-0560">Oxidoreductase</keyword>
<accession>A0A367ZN46</accession>
<sequence length="434" mass="48694">MIRHIGIRREDKNRWERRVPLIPEDVGRLVTNHGLQVTLQPSTVRIFPDSAYEKVGARIAEDLSPCDLVMGVKEMPPGFFRPGGMYLFFSHTIKGQKYNLPMLRKLVDLKCSLLDYERIVDEQGRRLVFFGRYAGLAGMIDTFWALGRRLAAQGLATPFQQVKMAHEYADLPAVRQAFAEIAAELRQTGLPPAVRPLVVGFTGYGNVSKGAQEIFDLLPHRTITPAELLSGHAGEASHELIKVVFREEHTVRPIDPGVAFDLSTFYAHPERFASAFRPYLDHLTVLVNCIYWSPRAPRLISLAEAQELWGQQRPARLQVIGDISCDIEGGIQFTLQETQPDNPVYVYDPDRHAITMGVEGHGPVVMAIANLPCELSAESSRAFSAALMPFLERIGHLDPRAALDDCQIPLPLKRAVLLWNGTFPPEYAFMQNYL</sequence>
<dbReference type="PANTHER" id="PTHR11133:SF22">
    <property type="entry name" value="ALPHA-AMINOADIPIC SEMIALDEHYDE SYNTHASE, MITOCHONDRIAL"/>
    <property type="match status" value="1"/>
</dbReference>
<dbReference type="GO" id="GO:0004753">
    <property type="term" value="F:saccharopine dehydrogenase activity"/>
    <property type="evidence" value="ECO:0007669"/>
    <property type="project" value="TreeGrafter"/>
</dbReference>
<feature type="domain" description="Alanine dehydrogenase/pyridine nucleotide transhydrogenase N-terminal" evidence="3">
    <location>
        <begin position="6"/>
        <end position="137"/>
    </location>
</feature>
<organism evidence="4 5">
    <name type="scientific">Candidatus Ozemobacter sibiricus</name>
    <dbReference type="NCBI Taxonomy" id="2268124"/>
    <lineage>
        <taxon>Bacteria</taxon>
        <taxon>Candidatus Ozemobacteria</taxon>
        <taxon>Candidatus Ozemobacterales</taxon>
        <taxon>Candidatus Ozemobacteraceae</taxon>
        <taxon>Candidatus Ozemobacter</taxon>
    </lineage>
</organism>
<dbReference type="GO" id="GO:0005737">
    <property type="term" value="C:cytoplasm"/>
    <property type="evidence" value="ECO:0007669"/>
    <property type="project" value="TreeGrafter"/>
</dbReference>
<evidence type="ECO:0000313" key="5">
    <source>
        <dbReference type="Proteomes" id="UP000252355"/>
    </source>
</evidence>
<gene>
    <name evidence="4" type="ORF">OZSIB_0158</name>
</gene>
<dbReference type="SMART" id="SM01002">
    <property type="entry name" value="AlaDh_PNT_C"/>
    <property type="match status" value="1"/>
</dbReference>
<dbReference type="InterPro" id="IPR007698">
    <property type="entry name" value="AlaDH/PNT_NAD(H)-bd"/>
</dbReference>
<dbReference type="Gene3D" id="3.40.50.720">
    <property type="entry name" value="NAD(P)-binding Rossmann-like Domain"/>
    <property type="match status" value="2"/>
</dbReference>
<feature type="domain" description="Alanine dehydrogenase/pyridine nucleotide transhydrogenase NAD(H)-binding" evidence="2">
    <location>
        <begin position="177"/>
        <end position="367"/>
    </location>
</feature>
<evidence type="ECO:0000313" key="4">
    <source>
        <dbReference type="EMBL" id="RCK79287.1"/>
    </source>
</evidence>
<dbReference type="SUPFAM" id="SSF52283">
    <property type="entry name" value="Formate/glycerate dehydrogenase catalytic domain-like"/>
    <property type="match status" value="1"/>
</dbReference>
<dbReference type="EMBL" id="QOQW01000014">
    <property type="protein sequence ID" value="RCK79287.1"/>
    <property type="molecule type" value="Genomic_DNA"/>
</dbReference>
<dbReference type="Pfam" id="PF05222">
    <property type="entry name" value="AlaDh_PNT_N"/>
    <property type="match status" value="1"/>
</dbReference>
<dbReference type="AlphaFoldDB" id="A0A367ZN46"/>
<comment type="caution">
    <text evidence="4">The sequence shown here is derived from an EMBL/GenBank/DDBJ whole genome shotgun (WGS) entry which is preliminary data.</text>
</comment>
<proteinExistence type="predicted"/>
<dbReference type="GO" id="GO:0019878">
    <property type="term" value="P:lysine biosynthetic process via aminoadipic acid"/>
    <property type="evidence" value="ECO:0007669"/>
    <property type="project" value="TreeGrafter"/>
</dbReference>
<dbReference type="CDD" id="cd12189">
    <property type="entry name" value="LKR_SDH_like"/>
    <property type="match status" value="1"/>
</dbReference>
<dbReference type="InterPro" id="IPR051168">
    <property type="entry name" value="AASS"/>
</dbReference>
<evidence type="ECO:0000256" key="1">
    <source>
        <dbReference type="ARBA" id="ARBA00023002"/>
    </source>
</evidence>
<evidence type="ECO:0000259" key="3">
    <source>
        <dbReference type="SMART" id="SM01003"/>
    </source>
</evidence>
<evidence type="ECO:0000259" key="2">
    <source>
        <dbReference type="SMART" id="SM01002"/>
    </source>
</evidence>
<dbReference type="SMART" id="SM01003">
    <property type="entry name" value="AlaDh_PNT_N"/>
    <property type="match status" value="1"/>
</dbReference>
<name>A0A367ZN46_9BACT</name>
<protein>
    <submittedName>
        <fullName evidence="4">Lysine-ketoglutarate reductase/saccharopine dehydrogenase bifunctional enzyme</fullName>
    </submittedName>
</protein>
<reference evidence="4 5" key="1">
    <citation type="submission" date="2018-05" db="EMBL/GenBank/DDBJ databases">
        <title>A metagenomic window into the 2 km-deep terrestrial subsurface aquifer revealed taxonomically and functionally diverse microbial community comprising novel uncultured bacterial lineages.</title>
        <authorList>
            <person name="Kadnikov V.V."/>
            <person name="Mardanov A.V."/>
            <person name="Beletsky A.V."/>
            <person name="Banks D."/>
            <person name="Pimenov N.V."/>
            <person name="Frank Y.A."/>
            <person name="Karnachuk O.V."/>
            <person name="Ravin N.V."/>
        </authorList>
    </citation>
    <scope>NUCLEOTIDE SEQUENCE [LARGE SCALE GENOMIC DNA]</scope>
    <source>
        <strain evidence="4">BY5</strain>
    </source>
</reference>
<dbReference type="InterPro" id="IPR007886">
    <property type="entry name" value="AlaDH/PNT_N"/>
</dbReference>
<dbReference type="PANTHER" id="PTHR11133">
    <property type="entry name" value="SACCHAROPINE DEHYDROGENASE"/>
    <property type="match status" value="1"/>
</dbReference>
<dbReference type="Proteomes" id="UP000252355">
    <property type="component" value="Unassembled WGS sequence"/>
</dbReference>